<name>A0A0V1GIT3_9BILA</name>
<gene>
    <name evidence="2" type="ORF">T11_7979</name>
</gene>
<sequence length="106" mass="11368">MTSLALFLCALAVYLQLSAADRTSVRKVKQPVLSAFATDSALLKRFYKYEGTLGHSMIDDVASVIPLRLGGIHAAIGCGQDQREKGEVACAVRIRDGQCAASKLLQ</sequence>
<keyword evidence="3" id="KW-1185">Reference proteome</keyword>
<feature type="signal peptide" evidence="1">
    <location>
        <begin position="1"/>
        <end position="20"/>
    </location>
</feature>
<evidence type="ECO:0000313" key="2">
    <source>
        <dbReference type="EMBL" id="KRY98151.1"/>
    </source>
</evidence>
<feature type="non-terminal residue" evidence="2">
    <location>
        <position position="106"/>
    </location>
</feature>
<organism evidence="2 3">
    <name type="scientific">Trichinella zimbabwensis</name>
    <dbReference type="NCBI Taxonomy" id="268475"/>
    <lineage>
        <taxon>Eukaryota</taxon>
        <taxon>Metazoa</taxon>
        <taxon>Ecdysozoa</taxon>
        <taxon>Nematoda</taxon>
        <taxon>Enoplea</taxon>
        <taxon>Dorylaimia</taxon>
        <taxon>Trichinellida</taxon>
        <taxon>Trichinellidae</taxon>
        <taxon>Trichinella</taxon>
    </lineage>
</organism>
<feature type="chain" id="PRO_5006878525" evidence="1">
    <location>
        <begin position="21"/>
        <end position="106"/>
    </location>
</feature>
<proteinExistence type="predicted"/>
<accession>A0A0V1GIT3</accession>
<comment type="caution">
    <text evidence="2">The sequence shown here is derived from an EMBL/GenBank/DDBJ whole genome shotgun (WGS) entry which is preliminary data.</text>
</comment>
<protein>
    <submittedName>
        <fullName evidence="2">Uncharacterized protein</fullName>
    </submittedName>
</protein>
<reference evidence="2 3" key="1">
    <citation type="submission" date="2015-01" db="EMBL/GenBank/DDBJ databases">
        <title>Evolution of Trichinella species and genotypes.</title>
        <authorList>
            <person name="Korhonen P.K."/>
            <person name="Edoardo P."/>
            <person name="Giuseppe L.R."/>
            <person name="Gasser R.B."/>
        </authorList>
    </citation>
    <scope>NUCLEOTIDE SEQUENCE [LARGE SCALE GENOMIC DNA]</scope>
    <source>
        <strain evidence="2">ISS1029</strain>
    </source>
</reference>
<dbReference type="AlphaFoldDB" id="A0A0V1GIT3"/>
<dbReference type="Proteomes" id="UP000055024">
    <property type="component" value="Unassembled WGS sequence"/>
</dbReference>
<keyword evidence="1" id="KW-0732">Signal</keyword>
<evidence type="ECO:0000256" key="1">
    <source>
        <dbReference type="SAM" id="SignalP"/>
    </source>
</evidence>
<evidence type="ECO:0000313" key="3">
    <source>
        <dbReference type="Proteomes" id="UP000055024"/>
    </source>
</evidence>
<dbReference type="EMBL" id="JYDP01001554">
    <property type="protein sequence ID" value="KRY98151.1"/>
    <property type="molecule type" value="Genomic_DNA"/>
</dbReference>